<evidence type="ECO:0000256" key="2">
    <source>
        <dbReference type="SAM" id="MobiDB-lite"/>
    </source>
</evidence>
<dbReference type="InterPro" id="IPR046447">
    <property type="entry name" value="DENR_C"/>
</dbReference>
<sequence>MTDRVFPASKPPTATNGAPPGGALPPPPSVNGNGTANQKPQVYIPANRPVYRPQPYSRHHHHQTRPSCRRVCCCCCFWSILILLILALLTSIAATAVYVIYHPRPPLFSVPSLRVGRVNLTTSSDASVSHLSSFFNFTLISVNPNQHLTFSYDHFAVAVKTVKSNEMLANGTVSGFFSGNGNKTSFRSVIATSTSARELDPDEARRLKSDLTRGARVGLEIEMRTKVKMQMGKLKSEGVEIKVTCGGFEGTVPKGKVPTVATSKQTKCKSDLSVKNLVFASRKGISSQSMAEKLEPAKVLYCGVCSLPAEYCEFGPDFARCKPWLIENAPDLYPDLLKEANEKGVDNVSDKLQSVGISGADGAPSSSQTGGTSKEEVKRLPGGKVKKKERQEVIIEKVVRNKRKCITIVKGLELFGIKLSDASKKLGKKFATGASVVKGPTEKEQIDVQGDIIYDIVEFITDTWPDVPERSIFFIEDGKKVQAVIGTTALVRSLSLPSRPSIPFSRKKRPEMFTTVSTSLYFAAYKSTTFPPDNNNNNDHPSLEIYKREIHLPYLYYVRLLQRFHGSPHASVGEQSGDLQLLGDSYHTETFLGFP</sequence>
<feature type="transmembrane region" description="Helical" evidence="3">
    <location>
        <begin position="77"/>
        <end position="101"/>
    </location>
</feature>
<accession>A0ABQ8DPV4</accession>
<comment type="similarity">
    <text evidence="1">Belongs to the DENR family.</text>
</comment>
<dbReference type="Pfam" id="PF21023">
    <property type="entry name" value="DENR_N"/>
    <property type="match status" value="1"/>
</dbReference>
<keyword evidence="6" id="KW-1185">Reference proteome</keyword>
<organism evidence="5 6">
    <name type="scientific">Brassica napus</name>
    <name type="common">Rape</name>
    <dbReference type="NCBI Taxonomy" id="3708"/>
    <lineage>
        <taxon>Eukaryota</taxon>
        <taxon>Viridiplantae</taxon>
        <taxon>Streptophyta</taxon>
        <taxon>Embryophyta</taxon>
        <taxon>Tracheophyta</taxon>
        <taxon>Spermatophyta</taxon>
        <taxon>Magnoliopsida</taxon>
        <taxon>eudicotyledons</taxon>
        <taxon>Gunneridae</taxon>
        <taxon>Pentapetalae</taxon>
        <taxon>rosids</taxon>
        <taxon>malvids</taxon>
        <taxon>Brassicales</taxon>
        <taxon>Brassicaceae</taxon>
        <taxon>Brassiceae</taxon>
        <taxon>Brassica</taxon>
    </lineage>
</organism>
<dbReference type="EMBL" id="JAGKQM010000003">
    <property type="protein sequence ID" value="KAH0931394.1"/>
    <property type="molecule type" value="Genomic_DNA"/>
</dbReference>
<comment type="caution">
    <text evidence="5">The sequence shown here is derived from an EMBL/GenBank/DDBJ whole genome shotgun (WGS) entry which is preliminary data.</text>
</comment>
<evidence type="ECO:0000256" key="1">
    <source>
        <dbReference type="ARBA" id="ARBA00007514"/>
    </source>
</evidence>
<keyword evidence="3" id="KW-0812">Transmembrane</keyword>
<gene>
    <name evidence="5" type="ORF">HID58_008511</name>
</gene>
<dbReference type="Gene3D" id="3.30.780.10">
    <property type="entry name" value="SUI1-like domain"/>
    <property type="match status" value="1"/>
</dbReference>
<dbReference type="InterPro" id="IPR050318">
    <property type="entry name" value="DENR/SUI1_TIF"/>
</dbReference>
<dbReference type="PANTHER" id="PTHR12789:SF0">
    <property type="entry name" value="DENSITY-REGULATED PROTEIN"/>
    <property type="match status" value="1"/>
</dbReference>
<keyword evidence="3" id="KW-1133">Transmembrane helix</keyword>
<reference evidence="5 6" key="1">
    <citation type="submission" date="2021-05" db="EMBL/GenBank/DDBJ databases">
        <title>Genome Assembly of Synthetic Allotetraploid Brassica napus Reveals Homoeologous Exchanges between Subgenomes.</title>
        <authorList>
            <person name="Davis J.T."/>
        </authorList>
    </citation>
    <scope>NUCLEOTIDE SEQUENCE [LARGE SCALE GENOMIC DNA]</scope>
    <source>
        <strain evidence="6">cv. Da-Ae</strain>
        <tissue evidence="5">Seedling</tissue>
    </source>
</reference>
<feature type="domain" description="SUI1" evidence="4">
    <location>
        <begin position="393"/>
        <end position="464"/>
    </location>
</feature>
<evidence type="ECO:0000313" key="6">
    <source>
        <dbReference type="Proteomes" id="UP000824890"/>
    </source>
</evidence>
<dbReference type="Proteomes" id="UP000824890">
    <property type="component" value="Unassembled WGS sequence"/>
</dbReference>
<evidence type="ECO:0000259" key="4">
    <source>
        <dbReference type="PROSITE" id="PS50296"/>
    </source>
</evidence>
<protein>
    <recommendedName>
        <fullName evidence="4">SUI1 domain-containing protein</fullName>
    </recommendedName>
</protein>
<dbReference type="NCBIfam" id="TIGR01159">
    <property type="entry name" value="DRP1"/>
    <property type="match status" value="1"/>
</dbReference>
<dbReference type="InterPro" id="IPR001950">
    <property type="entry name" value="SUI1"/>
</dbReference>
<dbReference type="InterPro" id="IPR048517">
    <property type="entry name" value="DENR_N"/>
</dbReference>
<dbReference type="SUPFAM" id="SSF55159">
    <property type="entry name" value="eIF1-like"/>
    <property type="match status" value="1"/>
</dbReference>
<dbReference type="PROSITE" id="PS50296">
    <property type="entry name" value="SUI1"/>
    <property type="match status" value="1"/>
</dbReference>
<dbReference type="InterPro" id="IPR005873">
    <property type="entry name" value="DENR_eukaryotes"/>
</dbReference>
<evidence type="ECO:0000313" key="5">
    <source>
        <dbReference type="EMBL" id="KAH0931394.1"/>
    </source>
</evidence>
<dbReference type="InterPro" id="IPR036877">
    <property type="entry name" value="SUI1_dom_sf"/>
</dbReference>
<evidence type="ECO:0000256" key="3">
    <source>
        <dbReference type="SAM" id="Phobius"/>
    </source>
</evidence>
<keyword evidence="3" id="KW-0472">Membrane</keyword>
<proteinExistence type="inferred from homology"/>
<feature type="region of interest" description="Disordered" evidence="2">
    <location>
        <begin position="356"/>
        <end position="384"/>
    </location>
</feature>
<dbReference type="Pfam" id="PF01253">
    <property type="entry name" value="SUI1"/>
    <property type="match status" value="1"/>
</dbReference>
<name>A0ABQ8DPV4_BRANA</name>
<feature type="region of interest" description="Disordered" evidence="2">
    <location>
        <begin position="1"/>
        <end position="39"/>
    </location>
</feature>
<feature type="compositionally biased region" description="Polar residues" evidence="2">
    <location>
        <begin position="30"/>
        <end position="39"/>
    </location>
</feature>
<dbReference type="CDD" id="cd11607">
    <property type="entry name" value="DENR_C"/>
    <property type="match status" value="1"/>
</dbReference>
<dbReference type="PANTHER" id="PTHR12789">
    <property type="entry name" value="DENSITY-REGULATED PROTEIN HOMOLOG"/>
    <property type="match status" value="1"/>
</dbReference>